<sequence length="68" mass="7483">MPDLGLTPPSPWSTIDLLILEVVEEITLVGCELCRVARSVSRFAQEGPSFACGATVRTLQIRRDHRSS</sequence>
<gene>
    <name evidence="1" type="ORF">TIFTF001_015228</name>
</gene>
<evidence type="ECO:0000313" key="1">
    <source>
        <dbReference type="EMBL" id="GMN46042.1"/>
    </source>
</evidence>
<protein>
    <submittedName>
        <fullName evidence="1">Uncharacterized protein</fullName>
    </submittedName>
</protein>
<dbReference type="EMBL" id="BTGU01000022">
    <property type="protein sequence ID" value="GMN46042.1"/>
    <property type="molecule type" value="Genomic_DNA"/>
</dbReference>
<name>A0AA88A7G1_FICCA</name>
<organism evidence="1 2">
    <name type="scientific">Ficus carica</name>
    <name type="common">Common fig</name>
    <dbReference type="NCBI Taxonomy" id="3494"/>
    <lineage>
        <taxon>Eukaryota</taxon>
        <taxon>Viridiplantae</taxon>
        <taxon>Streptophyta</taxon>
        <taxon>Embryophyta</taxon>
        <taxon>Tracheophyta</taxon>
        <taxon>Spermatophyta</taxon>
        <taxon>Magnoliopsida</taxon>
        <taxon>eudicotyledons</taxon>
        <taxon>Gunneridae</taxon>
        <taxon>Pentapetalae</taxon>
        <taxon>rosids</taxon>
        <taxon>fabids</taxon>
        <taxon>Rosales</taxon>
        <taxon>Moraceae</taxon>
        <taxon>Ficeae</taxon>
        <taxon>Ficus</taxon>
    </lineage>
</organism>
<evidence type="ECO:0000313" key="2">
    <source>
        <dbReference type="Proteomes" id="UP001187192"/>
    </source>
</evidence>
<dbReference type="Proteomes" id="UP001187192">
    <property type="component" value="Unassembled WGS sequence"/>
</dbReference>
<dbReference type="AlphaFoldDB" id="A0AA88A7G1"/>
<keyword evidence="2" id="KW-1185">Reference proteome</keyword>
<reference evidence="1" key="1">
    <citation type="submission" date="2023-07" db="EMBL/GenBank/DDBJ databases">
        <title>draft genome sequence of fig (Ficus carica).</title>
        <authorList>
            <person name="Takahashi T."/>
            <person name="Nishimura K."/>
        </authorList>
    </citation>
    <scope>NUCLEOTIDE SEQUENCE</scope>
</reference>
<accession>A0AA88A7G1</accession>
<comment type="caution">
    <text evidence="1">The sequence shown here is derived from an EMBL/GenBank/DDBJ whole genome shotgun (WGS) entry which is preliminary data.</text>
</comment>
<proteinExistence type="predicted"/>